<evidence type="ECO:0000259" key="1">
    <source>
        <dbReference type="Pfam" id="PF07714"/>
    </source>
</evidence>
<sequence length="51" mass="5795">MCYGLLFYAECQERHEIYMARNGTKVPIKWTAPKAALSGQSTVKSDIWPFG</sequence>
<name>A0A0R3SZC3_HYMDI</name>
<dbReference type="GO" id="GO:0004672">
    <property type="term" value="F:protein kinase activity"/>
    <property type="evidence" value="ECO:0007669"/>
    <property type="project" value="InterPro"/>
</dbReference>
<dbReference type="STRING" id="6216.A0A0R3SZC3"/>
<dbReference type="SUPFAM" id="SSF56112">
    <property type="entry name" value="Protein kinase-like (PK-like)"/>
    <property type="match status" value="1"/>
</dbReference>
<dbReference type="EMBL" id="UYSG01012536">
    <property type="protein sequence ID" value="VDL64852.1"/>
    <property type="molecule type" value="Genomic_DNA"/>
</dbReference>
<dbReference type="InterPro" id="IPR001245">
    <property type="entry name" value="Ser-Thr/Tyr_kinase_cat_dom"/>
</dbReference>
<organism evidence="4">
    <name type="scientific">Hymenolepis diminuta</name>
    <name type="common">Rat tapeworm</name>
    <dbReference type="NCBI Taxonomy" id="6216"/>
    <lineage>
        <taxon>Eukaryota</taxon>
        <taxon>Metazoa</taxon>
        <taxon>Spiralia</taxon>
        <taxon>Lophotrochozoa</taxon>
        <taxon>Platyhelminthes</taxon>
        <taxon>Cestoda</taxon>
        <taxon>Eucestoda</taxon>
        <taxon>Cyclophyllidea</taxon>
        <taxon>Hymenolepididae</taxon>
        <taxon>Hymenolepis</taxon>
    </lineage>
</organism>
<dbReference type="AlphaFoldDB" id="A0A0R3SZC3"/>
<evidence type="ECO:0000313" key="4">
    <source>
        <dbReference type="WBParaSite" id="HDID_0001111901-mRNA-1"/>
    </source>
</evidence>
<dbReference type="Pfam" id="PF07714">
    <property type="entry name" value="PK_Tyr_Ser-Thr"/>
    <property type="match status" value="1"/>
</dbReference>
<evidence type="ECO:0000313" key="3">
    <source>
        <dbReference type="Proteomes" id="UP000274504"/>
    </source>
</evidence>
<accession>A0A0R3SZC3</accession>
<dbReference type="Proteomes" id="UP000274504">
    <property type="component" value="Unassembled WGS sequence"/>
</dbReference>
<protein>
    <submittedName>
        <fullName evidence="4">Pkinase_Tyr domain-containing protein</fullName>
    </submittedName>
</protein>
<dbReference type="WBParaSite" id="HDID_0001111901-mRNA-1">
    <property type="protein sequence ID" value="HDID_0001111901-mRNA-1"/>
    <property type="gene ID" value="HDID_0001111901"/>
</dbReference>
<evidence type="ECO:0000313" key="2">
    <source>
        <dbReference type="EMBL" id="VDL64852.1"/>
    </source>
</evidence>
<reference evidence="2 3" key="2">
    <citation type="submission" date="2018-11" db="EMBL/GenBank/DDBJ databases">
        <authorList>
            <consortium name="Pathogen Informatics"/>
        </authorList>
    </citation>
    <scope>NUCLEOTIDE SEQUENCE [LARGE SCALE GENOMIC DNA]</scope>
</reference>
<dbReference type="InterPro" id="IPR011009">
    <property type="entry name" value="Kinase-like_dom_sf"/>
</dbReference>
<reference evidence="4" key="1">
    <citation type="submission" date="2017-02" db="UniProtKB">
        <authorList>
            <consortium name="WormBaseParasite"/>
        </authorList>
    </citation>
    <scope>IDENTIFICATION</scope>
</reference>
<feature type="domain" description="Serine-threonine/tyrosine-protein kinase catalytic" evidence="1">
    <location>
        <begin position="13"/>
        <end position="51"/>
    </location>
</feature>
<gene>
    <name evidence="2" type="ORF">HDID_LOCUS11116</name>
</gene>
<proteinExistence type="predicted"/>